<protein>
    <submittedName>
        <fullName evidence="1">Uncharacterized protein</fullName>
    </submittedName>
</protein>
<name>A0ABV0QYM2_9TELE</name>
<evidence type="ECO:0000313" key="2">
    <source>
        <dbReference type="Proteomes" id="UP001434883"/>
    </source>
</evidence>
<keyword evidence="2" id="KW-1185">Reference proteome</keyword>
<accession>A0ABV0QYM2</accession>
<dbReference type="Proteomes" id="UP001434883">
    <property type="component" value="Unassembled WGS sequence"/>
</dbReference>
<evidence type="ECO:0000313" key="1">
    <source>
        <dbReference type="EMBL" id="MEQ2200959.1"/>
    </source>
</evidence>
<organism evidence="1 2">
    <name type="scientific">Xenoophorus captivus</name>
    <dbReference type="NCBI Taxonomy" id="1517983"/>
    <lineage>
        <taxon>Eukaryota</taxon>
        <taxon>Metazoa</taxon>
        <taxon>Chordata</taxon>
        <taxon>Craniata</taxon>
        <taxon>Vertebrata</taxon>
        <taxon>Euteleostomi</taxon>
        <taxon>Actinopterygii</taxon>
        <taxon>Neopterygii</taxon>
        <taxon>Teleostei</taxon>
        <taxon>Neoteleostei</taxon>
        <taxon>Acanthomorphata</taxon>
        <taxon>Ovalentaria</taxon>
        <taxon>Atherinomorphae</taxon>
        <taxon>Cyprinodontiformes</taxon>
        <taxon>Goodeidae</taxon>
        <taxon>Xenoophorus</taxon>
    </lineage>
</organism>
<reference evidence="1 2" key="1">
    <citation type="submission" date="2021-06" db="EMBL/GenBank/DDBJ databases">
        <authorList>
            <person name="Palmer J.M."/>
        </authorList>
    </citation>
    <scope>NUCLEOTIDE SEQUENCE [LARGE SCALE GENOMIC DNA]</scope>
    <source>
        <strain evidence="1 2">XC_2019</strain>
        <tissue evidence="1">Muscle</tissue>
    </source>
</reference>
<sequence>MNRTGDKGQPCLSPTCTGNRSDLVPAMQTKLLLRLYRDHLGLCTMCDGRIDEILEVLLPLPDNVPSRGQQPPTPCKQCWRSTASPTEAHVYACLKCVKPFSEVASLQEKIKTQLCSCMTANAHSFHSHIFVGMQTDDKLWRSLDFEQHVF</sequence>
<proteinExistence type="predicted"/>
<comment type="caution">
    <text evidence="1">The sequence shown here is derived from an EMBL/GenBank/DDBJ whole genome shotgun (WGS) entry which is preliminary data.</text>
</comment>
<dbReference type="EMBL" id="JAHRIN010026801">
    <property type="protein sequence ID" value="MEQ2200959.1"/>
    <property type="molecule type" value="Genomic_DNA"/>
</dbReference>
<gene>
    <name evidence="1" type="ORF">XENOCAPTIV_005470</name>
</gene>